<comment type="subcellular location">
    <subcellularLocation>
        <location evidence="1">Membrane</location>
        <topology evidence="1">Multi-pass membrane protein</topology>
    </subcellularLocation>
</comment>
<name>A0A061R8E2_9CHLO</name>
<proteinExistence type="inferred from homology"/>
<feature type="transmembrane region" description="Helical" evidence="6">
    <location>
        <begin position="44"/>
        <end position="69"/>
    </location>
</feature>
<dbReference type="GO" id="GO:0015165">
    <property type="term" value="F:pyrimidine nucleotide-sugar transmembrane transporter activity"/>
    <property type="evidence" value="ECO:0007669"/>
    <property type="project" value="InterPro"/>
</dbReference>
<gene>
    <name evidence="7" type="primary">SLC35A1_2_3</name>
    <name evidence="7" type="ORF">TSPGSL018_12382</name>
</gene>
<dbReference type="InterPro" id="IPR037185">
    <property type="entry name" value="EmrE-like"/>
</dbReference>
<evidence type="ECO:0000313" key="7">
    <source>
        <dbReference type="EMBL" id="JAC66950.1"/>
    </source>
</evidence>
<organism evidence="7">
    <name type="scientific">Tetraselmis sp. GSL018</name>
    <dbReference type="NCBI Taxonomy" id="582737"/>
    <lineage>
        <taxon>Eukaryota</taxon>
        <taxon>Viridiplantae</taxon>
        <taxon>Chlorophyta</taxon>
        <taxon>core chlorophytes</taxon>
        <taxon>Chlorodendrophyceae</taxon>
        <taxon>Chlorodendrales</taxon>
        <taxon>Chlorodendraceae</taxon>
        <taxon>Tetraselmis</taxon>
    </lineage>
</organism>
<feature type="transmembrane region" description="Helical" evidence="6">
    <location>
        <begin position="305"/>
        <end position="321"/>
    </location>
</feature>
<evidence type="ECO:0000256" key="4">
    <source>
        <dbReference type="ARBA" id="ARBA00022989"/>
    </source>
</evidence>
<feature type="transmembrane region" description="Helical" evidence="6">
    <location>
        <begin position="90"/>
        <end position="115"/>
    </location>
</feature>
<dbReference type="PANTHER" id="PTHR10231">
    <property type="entry name" value="NUCLEOTIDE-SUGAR TRANSMEMBRANE TRANSPORTER"/>
    <property type="match status" value="1"/>
</dbReference>
<feature type="transmembrane region" description="Helical" evidence="6">
    <location>
        <begin position="403"/>
        <end position="425"/>
    </location>
</feature>
<feature type="transmembrane region" description="Helical" evidence="6">
    <location>
        <begin position="154"/>
        <end position="174"/>
    </location>
</feature>
<keyword evidence="7" id="KW-0813">Transport</keyword>
<evidence type="ECO:0000256" key="3">
    <source>
        <dbReference type="ARBA" id="ARBA00022692"/>
    </source>
</evidence>
<dbReference type="NCBIfam" id="TIGR00803">
    <property type="entry name" value="nst"/>
    <property type="match status" value="1"/>
</dbReference>
<keyword evidence="4 6" id="KW-1133">Transmembrane helix</keyword>
<keyword evidence="3 6" id="KW-0812">Transmembrane</keyword>
<evidence type="ECO:0000256" key="2">
    <source>
        <dbReference type="ARBA" id="ARBA00006447"/>
    </source>
</evidence>
<feature type="transmembrane region" description="Helical" evidence="6">
    <location>
        <begin position="14"/>
        <end position="32"/>
    </location>
</feature>
<keyword evidence="5 6" id="KW-0472">Membrane</keyword>
<dbReference type="EMBL" id="GBEZ01019633">
    <property type="protein sequence ID" value="JAC66950.1"/>
    <property type="molecule type" value="Transcribed_RNA"/>
</dbReference>
<keyword evidence="7" id="KW-0762">Sugar transport</keyword>
<evidence type="ECO:0000256" key="6">
    <source>
        <dbReference type="SAM" id="Phobius"/>
    </source>
</evidence>
<evidence type="ECO:0000256" key="5">
    <source>
        <dbReference type="ARBA" id="ARBA00023136"/>
    </source>
</evidence>
<dbReference type="SUPFAM" id="SSF103481">
    <property type="entry name" value="Multidrug resistance efflux transporter EmrE"/>
    <property type="match status" value="2"/>
</dbReference>
<comment type="similarity">
    <text evidence="2">Belongs to the nucleotide-sugar transporter family. CMP-Sialate:CMP antiporter (TC 2.A.7.12) subfamily.</text>
</comment>
<protein>
    <submittedName>
        <fullName evidence="7">Solute carrier family 35 (UDP-sugar transporter), member A1/2/3</fullName>
    </submittedName>
</protein>
<dbReference type="Pfam" id="PF04142">
    <property type="entry name" value="Nuc_sug_transp"/>
    <property type="match status" value="1"/>
</dbReference>
<evidence type="ECO:0000256" key="1">
    <source>
        <dbReference type="ARBA" id="ARBA00004141"/>
    </source>
</evidence>
<dbReference type="GO" id="GO:0000139">
    <property type="term" value="C:Golgi membrane"/>
    <property type="evidence" value="ECO:0007669"/>
    <property type="project" value="InterPro"/>
</dbReference>
<dbReference type="InterPro" id="IPR007271">
    <property type="entry name" value="Nuc_sug_transpt"/>
</dbReference>
<feature type="transmembrane region" description="Helical" evidence="6">
    <location>
        <begin position="254"/>
        <end position="274"/>
    </location>
</feature>
<sequence>MQAVETHRSCPGKYGWLSLVTLVLQGCLHSLVLRYSRTLPGLRYLASVAVIFTELLKISVCLSVLLFGCWRNGKNRDELLRSVASKGRDLFINSLPMAVPAALYIMQQMLVIVAATHLDVVTFQICSQMKVFPTAIFASALLKQHLSLMQWLSLPVLAGGVSLVTGTGASVANPGNESDWVVGVMACLLSGVSSAFAGVYFEKFVKGMETSSLWIRNCQLSMYGLPLGVVSLFVTDRQAWLRDGLFQGFNQWAWGSVVLQAFGGIVVGMVVKYADNILKNFANALSVICTVLLAIPIFGQYPSPWSILGLALTFTSIFMYSNSGGPVLPVDCCMAARGKGPRSPVLPWAKGEDGLSADDASHLFALGRYLGAGSLFIAKTQGSVGKARGGAQCGQLFLRGLRYFLVIAAMGALVLLGVAGTRFSMRGTLHTGYVLWGRAVHGAASRYAQEWGLGGRHPWRARIVLGEGAGA</sequence>
<reference evidence="7" key="1">
    <citation type="submission" date="2014-05" db="EMBL/GenBank/DDBJ databases">
        <title>The transcriptome of the halophilic microalga Tetraselmis sp. GSL018 isolated from the Great Salt Lake, Utah.</title>
        <authorList>
            <person name="Jinkerson R.E."/>
            <person name="D'Adamo S."/>
            <person name="Posewitz M.C."/>
        </authorList>
    </citation>
    <scope>NUCLEOTIDE SEQUENCE</scope>
    <source>
        <strain evidence="7">GSL018</strain>
    </source>
</reference>
<dbReference type="AlphaFoldDB" id="A0A061R8E2"/>
<accession>A0A061R8E2</accession>
<feature type="transmembrane region" description="Helical" evidence="6">
    <location>
        <begin position="180"/>
        <end position="201"/>
    </location>
</feature>
<feature type="transmembrane region" description="Helical" evidence="6">
    <location>
        <begin position="281"/>
        <end position="299"/>
    </location>
</feature>